<keyword evidence="3" id="KW-0548">Nucleotidyltransferase</keyword>
<feature type="domain" description="Reverse transcriptase" evidence="2">
    <location>
        <begin position="1"/>
        <end position="253"/>
    </location>
</feature>
<evidence type="ECO:0000313" key="4">
    <source>
        <dbReference type="Proteomes" id="UP000032541"/>
    </source>
</evidence>
<dbReference type="InterPro" id="IPR043502">
    <property type="entry name" value="DNA/RNA_pol_sf"/>
</dbReference>
<dbReference type="PROSITE" id="PS50878">
    <property type="entry name" value="RT_POL"/>
    <property type="match status" value="1"/>
</dbReference>
<dbReference type="Proteomes" id="UP000032541">
    <property type="component" value="Unassembled WGS sequence"/>
</dbReference>
<keyword evidence="3" id="KW-0808">Transferase</keyword>
<comment type="caution">
    <text evidence="3">The sequence shown here is derived from an EMBL/GenBank/DDBJ whole genome shotgun (WGS) entry which is preliminary data.</text>
</comment>
<dbReference type="InterPro" id="IPR043128">
    <property type="entry name" value="Rev_trsase/Diguanyl_cyclase"/>
</dbReference>
<name>A0AAP0YPW1_PREIN</name>
<evidence type="ECO:0000259" key="2">
    <source>
        <dbReference type="PROSITE" id="PS50878"/>
    </source>
</evidence>
<dbReference type="PANTHER" id="PTHR34047">
    <property type="entry name" value="NUCLEAR INTRON MATURASE 1, MITOCHONDRIAL-RELATED"/>
    <property type="match status" value="1"/>
</dbReference>
<dbReference type="Gene3D" id="3.30.70.270">
    <property type="match status" value="1"/>
</dbReference>
<dbReference type="InterPro" id="IPR000477">
    <property type="entry name" value="RT_dom"/>
</dbReference>
<dbReference type="CDD" id="cd01646">
    <property type="entry name" value="RT_Bac_retron_I"/>
    <property type="match status" value="1"/>
</dbReference>
<comment type="similarity">
    <text evidence="1">Belongs to the bacterial reverse transcriptase family.</text>
</comment>
<dbReference type="AlphaFoldDB" id="A0AAP0YPW1"/>
<sequence length="396" mass="46759">MYSQLFSPYNLYSCTTQSERRNSGLNKDDFAEKVDLLLGNSINDGTYQFAIKAWRDLFLNNHPKGSLDSLCQNLILRKLYKNIKRIYGIGQSNRNLIVKQMVSLLIDGSHKWIIRLDIRNFYESIERSLLMERFQEDGRLNYQSISLLKNLFANPSISEKKGLPRGLSISSVMSELYMKYFDLEIRRMEGVFYYARFVDDIIIFCSSKISQENIWIKIPKLLSNIGLQLNESKSYKWDNQQKILNLTYLGYTFFPKEKNIIEITIADKKVNIIKTRITKSFVRFAKDGDFDKLKNRIKFLTGNFTIYNPSTLLPIRIGIYFNYNMITSKTSLYELDKYYQRLLHCRTGRLGTRLRIQMTVIQQKELSKYSFVFGFERHVRHYFTSAMIADITNCWR</sequence>
<dbReference type="InterPro" id="IPR051083">
    <property type="entry name" value="GrpII_Intron_Splice-Mob/Def"/>
</dbReference>
<gene>
    <name evidence="3" type="ORF">M573_101093</name>
</gene>
<dbReference type="SUPFAM" id="SSF56672">
    <property type="entry name" value="DNA/RNA polymerases"/>
    <property type="match status" value="1"/>
</dbReference>
<evidence type="ECO:0000256" key="1">
    <source>
        <dbReference type="ARBA" id="ARBA00034120"/>
    </source>
</evidence>
<keyword evidence="3" id="KW-0695">RNA-directed DNA polymerase</keyword>
<dbReference type="RefSeq" id="WP_045166527.1">
    <property type="nucleotide sequence ID" value="NZ_ATMK01000001.1"/>
</dbReference>
<reference evidence="3 4" key="1">
    <citation type="journal article" date="2015" name="BMC Genomics">
        <title>Comparative genome analysis of Prevotella intermedia strain isolated from infected root canal reveals features related to pathogenicity and adaptation.</title>
        <authorList>
            <person name="Ruan Y."/>
            <person name="Shen L."/>
            <person name="Zou Y."/>
            <person name="Qi Z."/>
            <person name="Yin J."/>
            <person name="Jiang J."/>
            <person name="Guo L."/>
            <person name="He L."/>
            <person name="Chen Z."/>
            <person name="Tang Z."/>
            <person name="Qin S."/>
        </authorList>
    </citation>
    <scope>NUCLEOTIDE SEQUENCE [LARGE SCALE GENOMIC DNA]</scope>
    <source>
        <strain evidence="3 4">ZT</strain>
    </source>
</reference>
<dbReference type="EMBL" id="ATMK01000001">
    <property type="protein sequence ID" value="KJJ88170.1"/>
    <property type="molecule type" value="Genomic_DNA"/>
</dbReference>
<dbReference type="GO" id="GO:0003964">
    <property type="term" value="F:RNA-directed DNA polymerase activity"/>
    <property type="evidence" value="ECO:0007669"/>
    <property type="project" value="UniProtKB-KW"/>
</dbReference>
<protein>
    <submittedName>
        <fullName evidence="3">Reverse transcriptase</fullName>
    </submittedName>
</protein>
<dbReference type="NCBIfam" id="NF041747">
    <property type="entry name" value="Drt3a"/>
    <property type="match status" value="1"/>
</dbReference>
<dbReference type="Pfam" id="PF00078">
    <property type="entry name" value="RVT_1"/>
    <property type="match status" value="1"/>
</dbReference>
<organism evidence="3 4">
    <name type="scientific">Prevotella intermedia ZT</name>
    <dbReference type="NCBI Taxonomy" id="1347790"/>
    <lineage>
        <taxon>Bacteria</taxon>
        <taxon>Pseudomonadati</taxon>
        <taxon>Bacteroidota</taxon>
        <taxon>Bacteroidia</taxon>
        <taxon>Bacteroidales</taxon>
        <taxon>Prevotellaceae</taxon>
        <taxon>Prevotella</taxon>
    </lineage>
</organism>
<proteinExistence type="inferred from homology"/>
<evidence type="ECO:0000313" key="3">
    <source>
        <dbReference type="EMBL" id="KJJ88170.1"/>
    </source>
</evidence>
<accession>A0AAP0YPW1</accession>